<evidence type="ECO:0000313" key="3">
    <source>
        <dbReference type="EMBL" id="GAV20049.1"/>
    </source>
</evidence>
<dbReference type="Gene3D" id="2.20.130.30">
    <property type="entry name" value="Protein of unknown function DUF2782"/>
    <property type="match status" value="1"/>
</dbReference>
<feature type="signal peptide" evidence="2">
    <location>
        <begin position="1"/>
        <end position="42"/>
    </location>
</feature>
<comment type="caution">
    <text evidence="3">The sequence shown here is derived from an EMBL/GenBank/DDBJ whole genome shotgun (WGS) entry which is preliminary data.</text>
</comment>
<gene>
    <name evidence="3" type="ORF">MMIC_P1010</name>
</gene>
<sequence>MSLNRLKRMVDASLLRYTGCMNLMKYILPMICLNLLACQAFAEEDEVLPPPVVAESRADSADQDTQSEPESAPNLHEEFSAPDTGQAVDIRSYQRNDGAKITEYAIRGRVFKIKVQPAGGLPAYYLQDRDGDGVFEQRLPGGGKRISPPSWVLKEF</sequence>
<feature type="chain" id="PRO_5013199698" description="DUF2782 domain-containing protein" evidence="2">
    <location>
        <begin position="43"/>
        <end position="156"/>
    </location>
</feature>
<keyword evidence="2" id="KW-0732">Signal</keyword>
<dbReference type="InterPro" id="IPR021357">
    <property type="entry name" value="DUF2782"/>
</dbReference>
<proteinExistence type="predicted"/>
<keyword evidence="4" id="KW-1185">Reference proteome</keyword>
<organism evidence="3 4">
    <name type="scientific">Mariprofundus micogutta</name>
    <dbReference type="NCBI Taxonomy" id="1921010"/>
    <lineage>
        <taxon>Bacteria</taxon>
        <taxon>Pseudomonadati</taxon>
        <taxon>Pseudomonadota</taxon>
        <taxon>Candidatius Mariprofundia</taxon>
        <taxon>Mariprofundales</taxon>
        <taxon>Mariprofundaceae</taxon>
        <taxon>Mariprofundus</taxon>
    </lineage>
</organism>
<dbReference type="AlphaFoldDB" id="A0A1L8CMH4"/>
<accession>A0A1L8CMH4</accession>
<feature type="region of interest" description="Disordered" evidence="1">
    <location>
        <begin position="51"/>
        <end position="88"/>
    </location>
</feature>
<evidence type="ECO:0008006" key="5">
    <source>
        <dbReference type="Google" id="ProtNLM"/>
    </source>
</evidence>
<evidence type="ECO:0000256" key="1">
    <source>
        <dbReference type="SAM" id="MobiDB-lite"/>
    </source>
</evidence>
<name>A0A1L8CMH4_9PROT</name>
<dbReference type="OrthoDB" id="5296182at2"/>
<protein>
    <recommendedName>
        <fullName evidence="5">DUF2782 domain-containing protein</fullName>
    </recommendedName>
</protein>
<reference evidence="3 4" key="1">
    <citation type="journal article" date="2017" name="Arch. Microbiol.">
        <title>Mariprofundus micogutta sp. nov., a novel iron-oxidizing zetaproteobacterium isolated from a deep-sea hydrothermal field at the Bayonnaise knoll of the Izu-Ogasawara arc, and a description of Mariprofundales ord. nov. and Zetaproteobacteria classis nov.</title>
        <authorList>
            <person name="Makita H."/>
            <person name="Tanaka E."/>
            <person name="Mitsunobu S."/>
            <person name="Miyazaki M."/>
            <person name="Nunoura T."/>
            <person name="Uematsu K."/>
            <person name="Takaki Y."/>
            <person name="Nishi S."/>
            <person name="Shimamura S."/>
            <person name="Takai K."/>
        </authorList>
    </citation>
    <scope>NUCLEOTIDE SEQUENCE [LARGE SCALE GENOMIC DNA]</scope>
    <source>
        <strain evidence="3 4">ET2</strain>
    </source>
</reference>
<dbReference type="Proteomes" id="UP000231632">
    <property type="component" value="Unassembled WGS sequence"/>
</dbReference>
<dbReference type="Pfam" id="PF11191">
    <property type="entry name" value="DUF2782"/>
    <property type="match status" value="1"/>
</dbReference>
<dbReference type="STRING" id="1921010.MMIC_P1010"/>
<dbReference type="EMBL" id="BDFD01000007">
    <property type="protein sequence ID" value="GAV20049.1"/>
    <property type="molecule type" value="Genomic_DNA"/>
</dbReference>
<evidence type="ECO:0000313" key="4">
    <source>
        <dbReference type="Proteomes" id="UP000231632"/>
    </source>
</evidence>
<evidence type="ECO:0000256" key="2">
    <source>
        <dbReference type="SAM" id="SignalP"/>
    </source>
</evidence>